<dbReference type="AlphaFoldDB" id="A0A485AUT8"/>
<accession>A0A485AUT8</accession>
<evidence type="ECO:0000313" key="3">
    <source>
        <dbReference type="Proteomes" id="UP000401081"/>
    </source>
</evidence>
<dbReference type="Proteomes" id="UP000401081">
    <property type="component" value="Unassembled WGS sequence"/>
</dbReference>
<organism evidence="2 3">
    <name type="scientific">Kluyvera cryocrescens</name>
    <name type="common">Kluyvera citrophila</name>
    <dbReference type="NCBI Taxonomy" id="580"/>
    <lineage>
        <taxon>Bacteria</taxon>
        <taxon>Pseudomonadati</taxon>
        <taxon>Pseudomonadota</taxon>
        <taxon>Gammaproteobacteria</taxon>
        <taxon>Enterobacterales</taxon>
        <taxon>Enterobacteriaceae</taxon>
        <taxon>Kluyvera</taxon>
    </lineage>
</organism>
<evidence type="ECO:0000313" key="2">
    <source>
        <dbReference type="EMBL" id="VFS63733.1"/>
    </source>
</evidence>
<keyword evidence="1" id="KW-0472">Membrane</keyword>
<proteinExistence type="predicted"/>
<keyword evidence="1" id="KW-0812">Transmembrane</keyword>
<protein>
    <submittedName>
        <fullName evidence="2">Uncharacterized protein</fullName>
    </submittedName>
</protein>
<feature type="transmembrane region" description="Helical" evidence="1">
    <location>
        <begin position="39"/>
        <end position="57"/>
    </location>
</feature>
<sequence>MEPVKLTWPPGPWVPADEPGLVVMAATAAPETNAVMTHAIMRNCAFILILLLTYIYADSGRKKYNFTTICHEPLHVM</sequence>
<reference evidence="2 3" key="1">
    <citation type="submission" date="2019-03" db="EMBL/GenBank/DDBJ databases">
        <authorList>
            <consortium name="Pathogen Informatics"/>
        </authorList>
    </citation>
    <scope>NUCLEOTIDE SEQUENCE [LARGE SCALE GENOMIC DNA]</scope>
    <source>
        <strain evidence="2 3">NCTC12993</strain>
    </source>
</reference>
<dbReference type="EMBL" id="CAADJD010000018">
    <property type="protein sequence ID" value="VFS63733.1"/>
    <property type="molecule type" value="Genomic_DNA"/>
</dbReference>
<gene>
    <name evidence="2" type="ORF">NCTC12993_02802</name>
</gene>
<keyword evidence="1" id="KW-1133">Transmembrane helix</keyword>
<name>A0A485AUT8_KLUCR</name>
<evidence type="ECO:0000256" key="1">
    <source>
        <dbReference type="SAM" id="Phobius"/>
    </source>
</evidence>
<keyword evidence="3" id="KW-1185">Reference proteome</keyword>